<dbReference type="Pfam" id="PF13228">
    <property type="entry name" value="DUF4037"/>
    <property type="match status" value="1"/>
</dbReference>
<sequence>MNLFIPGLKLSQLFYQEVVSKLIQCPHAAALIGEGSEVLGYDQPRSTDHSWGPRLHIFVSRAEVEMVSMCVDSGLPDSFKGYPVRFFSWQNGTIQHHVHVTTLEDWLASQLRIHGPDPLTPQQWLSLPQQHLLQFTAGAVFHDDAGELTRMRERLAWYPQDIWLWMLASQWHLIGNMQPLIGRTAEAGDFRGSALIACTLVRRMMEMCFLQERTYWPYPKWFGTAFSRLAAAPKVGPVLDGILAAADTETQGQAVNQALIQLAERHNALGITPEIPPQIGDFQVGINGAVRPYPVLNAGSYVEACRKAIADSAMARLVPIGAIDQLTHADDALINFTSWPKRLNDGYAQELNSPAGSE</sequence>
<comment type="caution">
    <text evidence="2">The sequence shown here is derived from an EMBL/GenBank/DDBJ whole genome shotgun (WGS) entry which is preliminary data.</text>
</comment>
<dbReference type="EMBL" id="MRTP01000005">
    <property type="protein sequence ID" value="OMF53128.1"/>
    <property type="molecule type" value="Genomic_DNA"/>
</dbReference>
<proteinExistence type="predicted"/>
<organism evidence="2 3">
    <name type="scientific">Paenibacillus rhizosphaerae</name>
    <dbReference type="NCBI Taxonomy" id="297318"/>
    <lineage>
        <taxon>Bacteria</taxon>
        <taxon>Bacillati</taxon>
        <taxon>Bacillota</taxon>
        <taxon>Bacilli</taxon>
        <taxon>Bacillales</taxon>
        <taxon>Paenibacillaceae</taxon>
        <taxon>Paenibacillus</taxon>
    </lineage>
</organism>
<protein>
    <recommendedName>
        <fullName evidence="1">DUF4037 domain-containing protein</fullName>
    </recommendedName>
</protein>
<evidence type="ECO:0000313" key="3">
    <source>
        <dbReference type="Proteomes" id="UP000187172"/>
    </source>
</evidence>
<dbReference type="AlphaFoldDB" id="A0A1R1EMT9"/>
<name>A0A1R1EMT9_9BACL</name>
<evidence type="ECO:0000313" key="2">
    <source>
        <dbReference type="EMBL" id="OMF53128.1"/>
    </source>
</evidence>
<feature type="domain" description="DUF4037" evidence="1">
    <location>
        <begin position="124"/>
        <end position="222"/>
    </location>
</feature>
<dbReference type="RefSeq" id="WP_076172214.1">
    <property type="nucleotide sequence ID" value="NZ_MRTP01000005.1"/>
</dbReference>
<dbReference type="STRING" id="297318.BK138_19695"/>
<accession>A0A1R1EMT9</accession>
<reference evidence="2 3" key="1">
    <citation type="submission" date="2016-11" db="EMBL/GenBank/DDBJ databases">
        <title>Paenibacillus species isolates.</title>
        <authorList>
            <person name="Beno S.M."/>
        </authorList>
    </citation>
    <scope>NUCLEOTIDE SEQUENCE [LARGE SCALE GENOMIC DNA]</scope>
    <source>
        <strain evidence="2 3">FSL R5-0378</strain>
    </source>
</reference>
<dbReference type="InterPro" id="IPR025117">
    <property type="entry name" value="DUF4037"/>
</dbReference>
<keyword evidence="3" id="KW-1185">Reference proteome</keyword>
<dbReference type="Proteomes" id="UP000187172">
    <property type="component" value="Unassembled WGS sequence"/>
</dbReference>
<gene>
    <name evidence="2" type="ORF">BK138_19695</name>
</gene>
<evidence type="ECO:0000259" key="1">
    <source>
        <dbReference type="Pfam" id="PF13228"/>
    </source>
</evidence>